<reference evidence="2 3" key="1">
    <citation type="submission" date="2024-03" db="EMBL/GenBank/DDBJ databases">
        <title>Novel species of the genus Variovorax.</title>
        <authorList>
            <person name="Liu Q."/>
            <person name="Xin Y.-H."/>
        </authorList>
    </citation>
    <scope>NUCLEOTIDE SEQUENCE [LARGE SCALE GENOMIC DNA]</scope>
    <source>
        <strain evidence="2 3">KACC 18901</strain>
    </source>
</reference>
<dbReference type="PANTHER" id="PTHR33498:SF1">
    <property type="entry name" value="TRANSPOSASE FOR INSERTION SEQUENCE ELEMENT IS1557"/>
    <property type="match status" value="1"/>
</dbReference>
<keyword evidence="3" id="KW-1185">Reference proteome</keyword>
<dbReference type="Proteomes" id="UP001367030">
    <property type="component" value="Unassembled WGS sequence"/>
</dbReference>
<name>A0ABU8XJ69_9BURK</name>
<feature type="domain" description="HTH IS21-type" evidence="1">
    <location>
        <begin position="298"/>
        <end position="360"/>
    </location>
</feature>
<comment type="caution">
    <text evidence="2">The sequence shown here is derived from an EMBL/GenBank/DDBJ whole genome shotgun (WGS) entry which is preliminary data.</text>
</comment>
<dbReference type="InterPro" id="IPR017894">
    <property type="entry name" value="HTH_IS21_transposase_type"/>
</dbReference>
<accession>A0ABU8XJ69</accession>
<organism evidence="2 3">
    <name type="scientific">Variovorax robiniae</name>
    <dbReference type="NCBI Taxonomy" id="1836199"/>
    <lineage>
        <taxon>Bacteria</taxon>
        <taxon>Pseudomonadati</taxon>
        <taxon>Pseudomonadota</taxon>
        <taxon>Betaproteobacteria</taxon>
        <taxon>Burkholderiales</taxon>
        <taxon>Comamonadaceae</taxon>
        <taxon>Variovorax</taxon>
    </lineage>
</organism>
<gene>
    <name evidence="2" type="ORF">WKW79_34660</name>
</gene>
<proteinExistence type="predicted"/>
<dbReference type="PANTHER" id="PTHR33498">
    <property type="entry name" value="TRANSPOSASE FOR INSERTION SEQUENCE ELEMENT IS1557"/>
    <property type="match status" value="1"/>
</dbReference>
<protein>
    <submittedName>
        <fullName evidence="2">ISL3 family transposase</fullName>
    </submittedName>
</protein>
<dbReference type="RefSeq" id="WP_340339776.1">
    <property type="nucleotide sequence ID" value="NZ_JBBKZS010000036.1"/>
</dbReference>
<dbReference type="InterPro" id="IPR047951">
    <property type="entry name" value="Transpos_ISL3"/>
</dbReference>
<dbReference type="Pfam" id="PF01610">
    <property type="entry name" value="DDE_Tnp_ISL3"/>
    <property type="match status" value="2"/>
</dbReference>
<evidence type="ECO:0000313" key="3">
    <source>
        <dbReference type="Proteomes" id="UP001367030"/>
    </source>
</evidence>
<dbReference type="EMBL" id="JBBKZS010000036">
    <property type="protein sequence ID" value="MEJ8859741.1"/>
    <property type="molecule type" value="Genomic_DNA"/>
</dbReference>
<dbReference type="InterPro" id="IPR002560">
    <property type="entry name" value="Transposase_DDE"/>
</dbReference>
<dbReference type="NCBIfam" id="NF033550">
    <property type="entry name" value="transpos_ISL3"/>
    <property type="match status" value="1"/>
</dbReference>
<dbReference type="PROSITE" id="PS50531">
    <property type="entry name" value="HTH_IS21"/>
    <property type="match status" value="1"/>
</dbReference>
<evidence type="ECO:0000259" key="1">
    <source>
        <dbReference type="PROSITE" id="PS50531"/>
    </source>
</evidence>
<sequence length="547" mass="61406">MASGIGVIDRVLARVGKRVVGCINRRGYLVVQARSTVRAAPCPTCRCWSGRLHGSYCRQLAERPVLDEQVVLSVETRRFKCLNNDCPRRTFAEDIHALAGRHQRRTRSHARALHALGHALGGEAARRLAAELGLSTSADTVLRELRRSAVTRRKHLPRVVGIDDWAIAKGHHYGTIVVDLERREPIEVFAGREATAVAAWMRANPSIRVVARDRAGAYSEAADIALPAATQVSDRWHLLSNLRDNVERMLHRLGPQLRQAAQQVTVGGVTLGRQGLPRGAGLRGWQRLSDDRRAARLALYEKVMTLRTQGGTVKGIARELSIDYRTVRKFVTSSAFPERAPRARGPTPLDAHRRYIEERIAQGCHCPTLIWQEVRQRGYTGCRATVLGCVARLLSPQGKPASAVAPVRTLPSPSARRAFGWLVGWRKLAFKEPKHVDHERFVQALCKIEPVVAEVRSLAREFLGLMHRRRPREFDRWLERLSKCSAPEMRSFAKSLRNDLAAVRAAFTLPWSNGQTEGHVNRLKFLKRQMYGRASVELLRLRVLGQN</sequence>
<evidence type="ECO:0000313" key="2">
    <source>
        <dbReference type="EMBL" id="MEJ8859741.1"/>
    </source>
</evidence>